<reference evidence="6" key="1">
    <citation type="submission" date="2015-04" db="EMBL/GenBank/DDBJ databases">
        <title>The genome sequence of the plant pathogenic Rhizarian Plasmodiophora brassicae reveals insights in its biotrophic life cycle and the origin of chitin synthesis.</title>
        <authorList>
            <person name="Schwelm A."/>
            <person name="Fogelqvist J."/>
            <person name="Knaust A."/>
            <person name="Julke S."/>
            <person name="Lilja T."/>
            <person name="Dhandapani V."/>
            <person name="Bonilla-Rosso G."/>
            <person name="Karlsson M."/>
            <person name="Shevchenko A."/>
            <person name="Choi S.R."/>
            <person name="Kim H.G."/>
            <person name="Park J.Y."/>
            <person name="Lim Y.P."/>
            <person name="Ludwig-Muller J."/>
            <person name="Dixelius C."/>
        </authorList>
    </citation>
    <scope>NUCLEOTIDE SEQUENCE</scope>
    <source>
        <tissue evidence="6">Potato root galls</tissue>
    </source>
</reference>
<dbReference type="GO" id="GO:0047938">
    <property type="term" value="F:glucose-6-phosphate 1-epimerase activity"/>
    <property type="evidence" value="ECO:0007669"/>
    <property type="project" value="UniProtKB-EC"/>
</dbReference>
<dbReference type="InterPro" id="IPR008183">
    <property type="entry name" value="Aldose_1/G6P_1-epimerase"/>
</dbReference>
<name>A0A0H5R7P0_9EUKA</name>
<dbReference type="Gene3D" id="2.70.98.10">
    <property type="match status" value="1"/>
</dbReference>
<proteinExistence type="inferred from homology"/>
<evidence type="ECO:0000256" key="5">
    <source>
        <dbReference type="PIRSR" id="PIRSR016020-1"/>
    </source>
</evidence>
<comment type="similarity">
    <text evidence="2">Belongs to the glucose-6-phosphate 1-epimerase family.</text>
</comment>
<dbReference type="CDD" id="cd09020">
    <property type="entry name" value="D-hex-6-P-epi_like"/>
    <property type="match status" value="1"/>
</dbReference>
<dbReference type="PANTHER" id="PTHR11122">
    <property type="entry name" value="APOSPORY-ASSOCIATED PROTEIN C-RELATED"/>
    <property type="match status" value="1"/>
</dbReference>
<evidence type="ECO:0000256" key="3">
    <source>
        <dbReference type="ARBA" id="ARBA00012083"/>
    </source>
</evidence>
<dbReference type="SUPFAM" id="SSF74650">
    <property type="entry name" value="Galactose mutarotase-like"/>
    <property type="match status" value="1"/>
</dbReference>
<dbReference type="InterPro" id="IPR014718">
    <property type="entry name" value="GH-type_carb-bd"/>
</dbReference>
<dbReference type="PANTHER" id="PTHR11122:SF13">
    <property type="entry name" value="GLUCOSE-6-PHOSPHATE 1-EPIMERASE"/>
    <property type="match status" value="1"/>
</dbReference>
<dbReference type="EC" id="5.1.3.15" evidence="3"/>
<organism evidence="6">
    <name type="scientific">Spongospora subterranea</name>
    <dbReference type="NCBI Taxonomy" id="70186"/>
    <lineage>
        <taxon>Eukaryota</taxon>
        <taxon>Sar</taxon>
        <taxon>Rhizaria</taxon>
        <taxon>Endomyxa</taxon>
        <taxon>Phytomyxea</taxon>
        <taxon>Plasmodiophorida</taxon>
        <taxon>Plasmodiophoridae</taxon>
        <taxon>Spongospora</taxon>
    </lineage>
</organism>
<feature type="non-terminal residue" evidence="6">
    <location>
        <position position="1"/>
    </location>
</feature>
<evidence type="ECO:0000256" key="2">
    <source>
        <dbReference type="ARBA" id="ARBA00005866"/>
    </source>
</evidence>
<feature type="active site" evidence="5">
    <location>
        <position position="278"/>
    </location>
</feature>
<accession>A0A0H5R7P0</accession>
<dbReference type="GO" id="GO:0005737">
    <property type="term" value="C:cytoplasm"/>
    <property type="evidence" value="ECO:0007669"/>
    <property type="project" value="TreeGrafter"/>
</dbReference>
<dbReference type="GO" id="GO:0030246">
    <property type="term" value="F:carbohydrate binding"/>
    <property type="evidence" value="ECO:0007669"/>
    <property type="project" value="InterPro"/>
</dbReference>
<evidence type="ECO:0000313" key="6">
    <source>
        <dbReference type="EMBL" id="CRZ09836.1"/>
    </source>
</evidence>
<feature type="active site" evidence="5">
    <location>
        <position position="175"/>
    </location>
</feature>
<dbReference type="InterPro" id="IPR011013">
    <property type="entry name" value="Gal_mutarotase_sf_dom"/>
</dbReference>
<dbReference type="AlphaFoldDB" id="A0A0H5R7P0"/>
<evidence type="ECO:0000256" key="1">
    <source>
        <dbReference type="ARBA" id="ARBA00001096"/>
    </source>
</evidence>
<evidence type="ECO:0000256" key="4">
    <source>
        <dbReference type="ARBA" id="ARBA00023235"/>
    </source>
</evidence>
<keyword evidence="4" id="KW-0413">Isomerase</keyword>
<dbReference type="Pfam" id="PF01263">
    <property type="entry name" value="Aldose_epim"/>
    <property type="match status" value="1"/>
</dbReference>
<protein>
    <recommendedName>
        <fullName evidence="3">glucose-6-phosphate 1-epimerase</fullName>
        <ecNumber evidence="3">5.1.3.15</ecNumber>
    </recommendedName>
</protein>
<dbReference type="GO" id="GO:0005975">
    <property type="term" value="P:carbohydrate metabolic process"/>
    <property type="evidence" value="ECO:0007669"/>
    <property type="project" value="InterPro"/>
</dbReference>
<dbReference type="InterPro" id="IPR025532">
    <property type="entry name" value="G6P_1-epimerase"/>
</dbReference>
<comment type="catalytic activity">
    <reaction evidence="1">
        <text>alpha-D-glucose 6-phosphate = beta-D-glucose 6-phosphate</text>
        <dbReference type="Rhea" id="RHEA:16249"/>
        <dbReference type="ChEBI" id="CHEBI:58225"/>
        <dbReference type="ChEBI" id="CHEBI:58247"/>
        <dbReference type="EC" id="5.1.3.15"/>
    </reaction>
</comment>
<sequence>GTVAIGLTCCDLRTAHASQPMASVTHVDQGRHRRIELRVGQDAFAEIYAYGAHVSQFYTHTKRNPILFMSKNAVLDTTKPIRGGIPIIFPQFGPKGPLPSHGFARTSLWAVDSEQTTPDSAEVTFKLDSNAETKKIWPHEFSSLYTVKLKDDHLQCTWQINNPSNEPLSFTCALHSYFNISQIRDVTLEDFTDLDYIDTADKGKLCKSDRSAIKIEGEVDRIYIKAPNHIKINDKDGVIHIYKDASLPDAVVWNPDVVKASSMSDLGAEEFTKMVCVEPGFVNNVVVIPPGGKYSTTVVFYKEYLDSKL</sequence>
<dbReference type="PIRSF" id="PIRSF016020">
    <property type="entry name" value="PHexose_mutarotase"/>
    <property type="match status" value="1"/>
</dbReference>
<dbReference type="EMBL" id="HACM01009394">
    <property type="protein sequence ID" value="CRZ09836.1"/>
    <property type="molecule type" value="Transcribed_RNA"/>
</dbReference>